<evidence type="ECO:0000259" key="9">
    <source>
        <dbReference type="PROSITE" id="PS52039"/>
    </source>
</evidence>
<evidence type="ECO:0000256" key="1">
    <source>
        <dbReference type="ARBA" id="ARBA00000213"/>
    </source>
</evidence>
<evidence type="ECO:0000256" key="6">
    <source>
        <dbReference type="ARBA" id="ARBA00022842"/>
    </source>
</evidence>
<feature type="active site" description="O-(5'-phospho-DNA)-tyrosine intermediate" evidence="7">
    <location>
        <position position="302"/>
    </location>
</feature>
<keyword evidence="4" id="KW-0863">Zinc-finger</keyword>
<organism evidence="10 11">
    <name type="scientific">Tissierella simiarum</name>
    <dbReference type="NCBI Taxonomy" id="2841534"/>
    <lineage>
        <taxon>Bacteria</taxon>
        <taxon>Bacillati</taxon>
        <taxon>Bacillota</taxon>
        <taxon>Tissierellia</taxon>
        <taxon>Tissierellales</taxon>
        <taxon>Tissierellaceae</taxon>
        <taxon>Tissierella</taxon>
    </lineage>
</organism>
<feature type="site" description="Interaction with DNA" evidence="7">
    <location>
        <position position="140"/>
    </location>
</feature>
<keyword evidence="6" id="KW-0460">Magnesium</keyword>
<comment type="catalytic activity">
    <reaction evidence="1 7">
        <text>ATP-independent breakage of single-stranded DNA, followed by passage and rejoining.</text>
        <dbReference type="EC" id="5.6.2.1"/>
    </reaction>
</comment>
<reference evidence="10 11" key="1">
    <citation type="submission" date="2021-06" db="EMBL/GenBank/DDBJ databases">
        <authorList>
            <person name="Sun Q."/>
            <person name="Li D."/>
        </authorList>
    </citation>
    <scope>NUCLEOTIDE SEQUENCE [LARGE SCALE GENOMIC DNA]</scope>
    <source>
        <strain evidence="10 11">MSJ-40</strain>
    </source>
</reference>
<comment type="caution">
    <text evidence="10">The sequence shown here is derived from an EMBL/GenBank/DDBJ whole genome shotgun (WGS) entry which is preliminary data.</text>
</comment>
<feature type="domain" description="Topo IA-type catalytic" evidence="9">
    <location>
        <begin position="129"/>
        <end position="560"/>
    </location>
</feature>
<keyword evidence="11" id="KW-1185">Reference proteome</keyword>
<evidence type="ECO:0000259" key="8">
    <source>
        <dbReference type="PROSITE" id="PS50880"/>
    </source>
</evidence>
<dbReference type="InterPro" id="IPR003602">
    <property type="entry name" value="Topo_IA_DNA-bd_dom"/>
</dbReference>
<gene>
    <name evidence="7 10" type="primary">topA</name>
    <name evidence="10" type="ORF">KQI42_06855</name>
</gene>
<dbReference type="CDD" id="cd03363">
    <property type="entry name" value="TOPRIM_TopoIA_TopoI"/>
    <property type="match status" value="1"/>
</dbReference>
<dbReference type="InterPro" id="IPR034149">
    <property type="entry name" value="TOPRIM_TopoI"/>
</dbReference>
<feature type="site" description="Interaction with DNA" evidence="7">
    <location>
        <position position="139"/>
    </location>
</feature>
<dbReference type="InterPro" id="IPR005733">
    <property type="entry name" value="TopoI_bac-type"/>
</dbReference>
<keyword evidence="7" id="KW-0413">Isomerase</keyword>
<evidence type="ECO:0000256" key="2">
    <source>
        <dbReference type="ARBA" id="ARBA00009446"/>
    </source>
</evidence>
<dbReference type="RefSeq" id="WP_216518218.1">
    <property type="nucleotide sequence ID" value="NZ_JAHLPM010000004.1"/>
</dbReference>
<dbReference type="InterPro" id="IPR023406">
    <property type="entry name" value="Topo_IA_AS"/>
</dbReference>
<evidence type="ECO:0000313" key="10">
    <source>
        <dbReference type="EMBL" id="MBU5437719.1"/>
    </source>
</evidence>
<comment type="similarity">
    <text evidence="2 7">Belongs to the type IA topoisomerase family.</text>
</comment>
<comment type="subunit">
    <text evidence="7">Monomer.</text>
</comment>
<dbReference type="HAMAP" id="MF_00952">
    <property type="entry name" value="Topoisom_1_prok"/>
    <property type="match status" value="1"/>
</dbReference>
<dbReference type="EC" id="5.6.2.1" evidence="7"/>
<protein>
    <recommendedName>
        <fullName evidence="7">DNA topoisomerase 1</fullName>
        <ecNumber evidence="7">5.6.2.1</ecNumber>
    </recommendedName>
    <alternativeName>
        <fullName evidence="7">DNA topoisomerase I</fullName>
    </alternativeName>
</protein>
<feature type="domain" description="Toprim" evidence="8">
    <location>
        <begin position="3"/>
        <end position="113"/>
    </location>
</feature>
<dbReference type="InterPro" id="IPR000380">
    <property type="entry name" value="Topo_IA"/>
</dbReference>
<proteinExistence type="inferred from homology"/>
<dbReference type="NCBIfam" id="TIGR01051">
    <property type="entry name" value="topA_bact"/>
    <property type="match status" value="1"/>
</dbReference>
<dbReference type="PANTHER" id="PTHR42785:SF1">
    <property type="entry name" value="DNA TOPOISOMERASE"/>
    <property type="match status" value="1"/>
</dbReference>
<dbReference type="SMART" id="SM00493">
    <property type="entry name" value="TOPRIM"/>
    <property type="match status" value="1"/>
</dbReference>
<evidence type="ECO:0000313" key="11">
    <source>
        <dbReference type="Proteomes" id="UP000749471"/>
    </source>
</evidence>
<keyword evidence="7" id="KW-0238">DNA-binding</keyword>
<comment type="function">
    <text evidence="7">Releases the supercoiling and torsional tension of DNA, which is introduced during the DNA replication and transcription, by transiently cleaving and rejoining one strand of the DNA duplex. Introduces a single-strand break via transesterification at a target site in duplex DNA. The scissile phosphodiester is attacked by the catalytic tyrosine of the enzyme, resulting in the formation of a DNA-(5'-phosphotyrosyl)-enzyme intermediate and the expulsion of a 3'-OH DNA strand. The free DNA strand then undergoes passage around the unbroken strand, thus removing DNA supercoils. Finally, in the religation step, the DNA 3'-OH attacks the covalent intermediate to expel the active-site tyrosine and restore the DNA phosphodiester backbone.</text>
</comment>
<keyword evidence="5" id="KW-0862">Zinc</keyword>
<dbReference type="PROSITE" id="PS52039">
    <property type="entry name" value="TOPO_IA_2"/>
    <property type="match status" value="1"/>
</dbReference>
<feature type="site" description="Interaction with DNA" evidence="7">
    <location>
        <position position="143"/>
    </location>
</feature>
<dbReference type="EMBL" id="JAHLPM010000004">
    <property type="protein sequence ID" value="MBU5437719.1"/>
    <property type="molecule type" value="Genomic_DNA"/>
</dbReference>
<dbReference type="SMART" id="SM00436">
    <property type="entry name" value="TOP1Bc"/>
    <property type="match status" value="1"/>
</dbReference>
<dbReference type="InterPro" id="IPR006171">
    <property type="entry name" value="TOPRIM_dom"/>
</dbReference>
<dbReference type="InterPro" id="IPR028612">
    <property type="entry name" value="Topoisom_1_IA"/>
</dbReference>
<name>A0ABS6E4N7_9FIRM</name>
<dbReference type="Pfam" id="PF01751">
    <property type="entry name" value="Toprim"/>
    <property type="match status" value="1"/>
</dbReference>
<dbReference type="InterPro" id="IPR013497">
    <property type="entry name" value="Topo_IA_cen"/>
</dbReference>
<dbReference type="Pfam" id="PF01396">
    <property type="entry name" value="Zn_ribbon_Top1"/>
    <property type="match status" value="3"/>
</dbReference>
<evidence type="ECO:0000256" key="7">
    <source>
        <dbReference type="HAMAP-Rule" id="MF_00952"/>
    </source>
</evidence>
<dbReference type="PROSITE" id="PS00396">
    <property type="entry name" value="TOPO_IA_1"/>
    <property type="match status" value="1"/>
</dbReference>
<dbReference type="PANTHER" id="PTHR42785">
    <property type="entry name" value="DNA TOPOISOMERASE, TYPE IA, CORE"/>
    <property type="match status" value="1"/>
</dbReference>
<dbReference type="PROSITE" id="PS50880">
    <property type="entry name" value="TOPRIM"/>
    <property type="match status" value="1"/>
</dbReference>
<feature type="site" description="Interaction with DNA" evidence="7">
    <location>
        <position position="33"/>
    </location>
</feature>
<feature type="site" description="Interaction with DNA" evidence="7">
    <location>
        <position position="148"/>
    </location>
</feature>
<feature type="region of interest" description="Interaction with DNA" evidence="7">
    <location>
        <begin position="163"/>
        <end position="168"/>
    </location>
</feature>
<dbReference type="CDD" id="cd00186">
    <property type="entry name" value="TOP1Ac"/>
    <property type="match status" value="1"/>
</dbReference>
<dbReference type="InterPro" id="IPR013498">
    <property type="entry name" value="Topo_IA_Znf"/>
</dbReference>
<feature type="site" description="Interaction with DNA" evidence="7">
    <location>
        <position position="492"/>
    </location>
</feature>
<evidence type="ECO:0000256" key="4">
    <source>
        <dbReference type="ARBA" id="ARBA00022771"/>
    </source>
</evidence>
<feature type="site" description="Interaction with DNA" evidence="7">
    <location>
        <position position="304"/>
    </location>
</feature>
<keyword evidence="3" id="KW-0479">Metal-binding</keyword>
<dbReference type="Pfam" id="PF01131">
    <property type="entry name" value="Topoisom_bac"/>
    <property type="match status" value="1"/>
</dbReference>
<dbReference type="InterPro" id="IPR003601">
    <property type="entry name" value="Topo_IA_2"/>
</dbReference>
<evidence type="ECO:0000256" key="5">
    <source>
        <dbReference type="ARBA" id="ARBA00022833"/>
    </source>
</evidence>
<accession>A0ABS6E4N7</accession>
<dbReference type="SMART" id="SM00437">
    <property type="entry name" value="TOP1Ac"/>
    <property type="match status" value="1"/>
</dbReference>
<sequence>MQKNLVIVESPAKAKTIGKFLGKNYKVTASVGHVRDLPKSSLGIDIDNDFEPKYITIRGKGPVIKELKDEAKKAKKIFLATDPDREGEAISWHLSHILGIDEAERVRVEFNEITKDAIANAMKKPRMIDRNLVDAQQARRVLDRLVGYKISPLLWRKIKKGLSAGRVQSVTVKLICDREKEIQDFIPEEYWSIKALLNKENNKFEASFFGKNIDGKDEKIELKSKKDVDEVLNNIDEKNFLVKEVKKGMKKRNPYPPYTTSTLQQDASKKLGFTTKKTMMVAQQLYEGIDIKGEGTVGLITYIRTDSTRVSNEAINLARSFIEDNFGNSYTNGGKNYANKSKKETQDAHEGIRPTSILRKPDDIKNSLTKDQYKLYKLIWDRFIGSQMVPANYETLSVKIVSNGYLFRASGSKLIFDGFLKVYTTIDEEEKDLEIPLLKEGDKVNVKEIKPNQHFTQPPPRYTEASLIKTLEELGIGRPSTFSPTISTILAREYVNLDKKSFVPTELGILVNDLLKEYFNDIVNEEFTAELEEKLDGVAEGEFPWNLVVGDFYKDFSVVLKKAEDEIDKIEIEEEVTDVICEKCGRNMVVKYGRFGKFLACPGYPECKNTKAIVDELNIKCPVCDGNIVKRKSKKGRIFYGCSNYPNCNFLSWDEPIEEKCPKCGGIMTIKKNKKENIKKCINKDCGYSISEEK</sequence>
<evidence type="ECO:0000256" key="3">
    <source>
        <dbReference type="ARBA" id="ARBA00022723"/>
    </source>
</evidence>
<keyword evidence="7" id="KW-0799">Topoisomerase</keyword>
<dbReference type="Proteomes" id="UP000749471">
    <property type="component" value="Unassembled WGS sequence"/>
</dbReference>
<feature type="site" description="Interaction with DNA" evidence="7">
    <location>
        <position position="155"/>
    </location>
</feature>